<feature type="transmembrane region" description="Helical" evidence="9">
    <location>
        <begin position="141"/>
        <end position="161"/>
    </location>
</feature>
<dbReference type="InterPro" id="IPR003245">
    <property type="entry name" value="Phytocyanin_dom"/>
</dbReference>
<organism evidence="12 13">
    <name type="scientific">Canavalia gladiata</name>
    <name type="common">Sword bean</name>
    <name type="synonym">Dolichos gladiatus</name>
    <dbReference type="NCBI Taxonomy" id="3824"/>
    <lineage>
        <taxon>Eukaryota</taxon>
        <taxon>Viridiplantae</taxon>
        <taxon>Streptophyta</taxon>
        <taxon>Embryophyta</taxon>
        <taxon>Tracheophyta</taxon>
        <taxon>Spermatophyta</taxon>
        <taxon>Magnoliopsida</taxon>
        <taxon>eudicotyledons</taxon>
        <taxon>Gunneridae</taxon>
        <taxon>Pentapetalae</taxon>
        <taxon>rosids</taxon>
        <taxon>fabids</taxon>
        <taxon>Fabales</taxon>
        <taxon>Fabaceae</taxon>
        <taxon>Papilionoideae</taxon>
        <taxon>50 kb inversion clade</taxon>
        <taxon>NPAAA clade</taxon>
        <taxon>indigoferoid/millettioid clade</taxon>
        <taxon>Phaseoleae</taxon>
        <taxon>Canavalia</taxon>
    </lineage>
</organism>
<keyword evidence="9" id="KW-0812">Transmembrane</keyword>
<keyword evidence="9" id="KW-1133">Transmembrane helix</keyword>
<protein>
    <recommendedName>
        <fullName evidence="11">Phytocyanin domain-containing protein</fullName>
    </recommendedName>
</protein>
<reference evidence="12 13" key="1">
    <citation type="submission" date="2024-01" db="EMBL/GenBank/DDBJ databases">
        <title>The genomes of 5 underutilized Papilionoideae crops provide insights into root nodulation and disease resistanc.</title>
        <authorList>
            <person name="Jiang F."/>
        </authorList>
    </citation>
    <scope>NUCLEOTIDE SEQUENCE [LARGE SCALE GENOMIC DNA]</scope>
    <source>
        <strain evidence="12">LVBAO_FW01</strain>
        <tissue evidence="12">Leaves</tissue>
    </source>
</reference>
<comment type="function">
    <text evidence="8">May act as a carbohydrate transporter.</text>
</comment>
<keyword evidence="4 9" id="KW-0472">Membrane</keyword>
<dbReference type="InterPro" id="IPR039391">
    <property type="entry name" value="Phytocyanin-like"/>
</dbReference>
<feature type="chain" id="PRO_5042993005" description="Phytocyanin domain-containing protein" evidence="10">
    <location>
        <begin position="29"/>
        <end position="162"/>
    </location>
</feature>
<comment type="caution">
    <text evidence="12">The sequence shown here is derived from an EMBL/GenBank/DDBJ whole genome shotgun (WGS) entry which is preliminary data.</text>
</comment>
<dbReference type="Gene3D" id="2.60.40.420">
    <property type="entry name" value="Cupredoxins - blue copper proteins"/>
    <property type="match status" value="1"/>
</dbReference>
<evidence type="ECO:0000256" key="9">
    <source>
        <dbReference type="SAM" id="Phobius"/>
    </source>
</evidence>
<evidence type="ECO:0000256" key="4">
    <source>
        <dbReference type="ARBA" id="ARBA00023136"/>
    </source>
</evidence>
<dbReference type="Proteomes" id="UP001367508">
    <property type="component" value="Unassembled WGS sequence"/>
</dbReference>
<dbReference type="PANTHER" id="PTHR33021">
    <property type="entry name" value="BLUE COPPER PROTEIN"/>
    <property type="match status" value="1"/>
</dbReference>
<dbReference type="GO" id="GO:0009877">
    <property type="term" value="P:nodulation"/>
    <property type="evidence" value="ECO:0007669"/>
    <property type="project" value="UniProtKB-KW"/>
</dbReference>
<evidence type="ECO:0000256" key="3">
    <source>
        <dbReference type="ARBA" id="ARBA00022729"/>
    </source>
</evidence>
<evidence type="ECO:0000256" key="5">
    <source>
        <dbReference type="ARBA" id="ARBA00023157"/>
    </source>
</evidence>
<evidence type="ECO:0000256" key="1">
    <source>
        <dbReference type="ARBA" id="ARBA00004308"/>
    </source>
</evidence>
<comment type="similarity">
    <text evidence="7">Belongs to the early nodulin-like (ENODL) family.</text>
</comment>
<evidence type="ECO:0000256" key="6">
    <source>
        <dbReference type="ARBA" id="ARBA00023180"/>
    </source>
</evidence>
<dbReference type="PROSITE" id="PS51485">
    <property type="entry name" value="PHYTOCYANIN"/>
    <property type="match status" value="1"/>
</dbReference>
<evidence type="ECO:0000256" key="7">
    <source>
        <dbReference type="ARBA" id="ARBA00035011"/>
    </source>
</evidence>
<keyword evidence="13" id="KW-1185">Reference proteome</keyword>
<name>A0AAN9L5Z6_CANGL</name>
<accession>A0AAN9L5Z6</accession>
<gene>
    <name evidence="12" type="ORF">VNO77_24276</name>
</gene>
<sequence length="162" mass="17453">MAQIIKVATLFLLVAETLIMPFPQSTEAAEHVVNWIIPPNTSFYPSFAANQTFTLKDILVFEFKTGAHNVVTLSKKNLEGCNVNEKIESYETGPARITLNRSGEFYFACAVGTHCSLGQKLSINVTASLAPAQAPPPSPGAPISIAVTIHILLIAIAINLLF</sequence>
<dbReference type="Pfam" id="PF02298">
    <property type="entry name" value="Cu_bind_like"/>
    <property type="match status" value="1"/>
</dbReference>
<keyword evidence="6" id="KW-0325">Glycoprotein</keyword>
<dbReference type="GO" id="GO:0009055">
    <property type="term" value="F:electron transfer activity"/>
    <property type="evidence" value="ECO:0007669"/>
    <property type="project" value="InterPro"/>
</dbReference>
<dbReference type="SUPFAM" id="SSF49503">
    <property type="entry name" value="Cupredoxins"/>
    <property type="match status" value="1"/>
</dbReference>
<dbReference type="AlphaFoldDB" id="A0AAN9L5Z6"/>
<dbReference type="InterPro" id="IPR008972">
    <property type="entry name" value="Cupredoxin"/>
</dbReference>
<evidence type="ECO:0000259" key="11">
    <source>
        <dbReference type="PROSITE" id="PS51485"/>
    </source>
</evidence>
<evidence type="ECO:0000313" key="12">
    <source>
        <dbReference type="EMBL" id="KAK7330090.1"/>
    </source>
</evidence>
<comment type="subcellular location">
    <subcellularLocation>
        <location evidence="1">Endomembrane system</location>
    </subcellularLocation>
</comment>
<dbReference type="EMBL" id="JAYMYQ010000005">
    <property type="protein sequence ID" value="KAK7330090.1"/>
    <property type="molecule type" value="Genomic_DNA"/>
</dbReference>
<feature type="signal peptide" evidence="10">
    <location>
        <begin position="1"/>
        <end position="28"/>
    </location>
</feature>
<dbReference type="GO" id="GO:0005886">
    <property type="term" value="C:plasma membrane"/>
    <property type="evidence" value="ECO:0007669"/>
    <property type="project" value="TreeGrafter"/>
</dbReference>
<evidence type="ECO:0000256" key="10">
    <source>
        <dbReference type="SAM" id="SignalP"/>
    </source>
</evidence>
<evidence type="ECO:0000256" key="8">
    <source>
        <dbReference type="ARBA" id="ARBA00037626"/>
    </source>
</evidence>
<keyword evidence="2" id="KW-0536">Nodulation</keyword>
<dbReference type="GO" id="GO:0012505">
    <property type="term" value="C:endomembrane system"/>
    <property type="evidence" value="ECO:0007669"/>
    <property type="project" value="UniProtKB-SubCell"/>
</dbReference>
<proteinExistence type="inferred from homology"/>
<dbReference type="FunFam" id="2.60.40.420:FF:000034">
    <property type="entry name" value="Cupredoxin superfamily protein"/>
    <property type="match status" value="1"/>
</dbReference>
<evidence type="ECO:0000256" key="2">
    <source>
        <dbReference type="ARBA" id="ARBA00022458"/>
    </source>
</evidence>
<keyword evidence="3 10" id="KW-0732">Signal</keyword>
<feature type="domain" description="Phytocyanin" evidence="11">
    <location>
        <begin position="29"/>
        <end position="127"/>
    </location>
</feature>
<dbReference type="PANTHER" id="PTHR33021:SF546">
    <property type="entry name" value="PLASTOCYANIN-LIKE DOMAIN PROTEIN"/>
    <property type="match status" value="1"/>
</dbReference>
<evidence type="ECO:0000313" key="13">
    <source>
        <dbReference type="Proteomes" id="UP001367508"/>
    </source>
</evidence>
<keyword evidence="5" id="KW-1015">Disulfide bond</keyword>